<evidence type="ECO:0000256" key="5">
    <source>
        <dbReference type="ARBA" id="ARBA00023136"/>
    </source>
</evidence>
<dbReference type="Proteomes" id="UP000448943">
    <property type="component" value="Unassembled WGS sequence"/>
</dbReference>
<sequence>MKDPSSNTNLRKKIISSVSYGLSEKFIDILFGLIASIIMARYLLRSDYGIIGYIASIATIVQIVNLAPETFFYKKFKSFNKKEKFTFLNSYFIFNVLKSTLIVILNIAIGVFLLILHGDLMYLIVIIVNSFVLFIKNINAVMNIFLEVSFLQKFITRFFLISRLIRTLVLSILILIPNLYIVLLSDIVFVTIQFVLSFIYLKGHFDYKFKGVKLKEWYSIIKKSILNFSLWAHMSGVVTNIIYRIDPFILGFFTTMTIVGNYSIALVIANYFIVVFQIIQKNTNIALANLSEDEPKKASLVVKKFIIISAVLSIIQYLCFIMFGEYLLKLYVEGNDIKIIYEYLVFILLGLSIFNTFRPLLSYLTIKHSPFKFFIYCILPSGVFTIIAYTLAAANFGAIGVAKANVFAFSFSVICMIVLLLHYKFAKKY</sequence>
<feature type="transmembrane region" description="Helical" evidence="6">
    <location>
        <begin position="158"/>
        <end position="176"/>
    </location>
</feature>
<dbReference type="PANTHER" id="PTHR30250:SF11">
    <property type="entry name" value="O-ANTIGEN TRANSPORTER-RELATED"/>
    <property type="match status" value="1"/>
</dbReference>
<feature type="transmembrane region" description="Helical" evidence="6">
    <location>
        <begin position="182"/>
        <end position="203"/>
    </location>
</feature>
<evidence type="ECO:0008006" key="9">
    <source>
        <dbReference type="Google" id="ProtNLM"/>
    </source>
</evidence>
<dbReference type="AlphaFoldDB" id="A0A6N9Q3H7"/>
<feature type="transmembrane region" description="Helical" evidence="6">
    <location>
        <begin position="305"/>
        <end position="328"/>
    </location>
</feature>
<keyword evidence="8" id="KW-1185">Reference proteome</keyword>
<dbReference type="Pfam" id="PF13440">
    <property type="entry name" value="Polysacc_synt_3"/>
    <property type="match status" value="1"/>
</dbReference>
<dbReference type="PANTHER" id="PTHR30250">
    <property type="entry name" value="PST FAMILY PREDICTED COLANIC ACID TRANSPORTER"/>
    <property type="match status" value="1"/>
</dbReference>
<dbReference type="EMBL" id="SIJB01000023">
    <property type="protein sequence ID" value="NBI29330.1"/>
    <property type="molecule type" value="Genomic_DNA"/>
</dbReference>
<feature type="transmembrane region" description="Helical" evidence="6">
    <location>
        <begin position="404"/>
        <end position="423"/>
    </location>
</feature>
<evidence type="ECO:0000313" key="7">
    <source>
        <dbReference type="EMBL" id="NBI29330.1"/>
    </source>
</evidence>
<dbReference type="OrthoDB" id="2986059at2"/>
<feature type="transmembrane region" description="Helical" evidence="6">
    <location>
        <begin position="373"/>
        <end position="392"/>
    </location>
</feature>
<comment type="subcellular location">
    <subcellularLocation>
        <location evidence="1">Cell membrane</location>
        <topology evidence="1">Multi-pass membrane protein</topology>
    </subcellularLocation>
</comment>
<keyword evidence="5 6" id="KW-0472">Membrane</keyword>
<evidence type="ECO:0000313" key="8">
    <source>
        <dbReference type="Proteomes" id="UP000448943"/>
    </source>
</evidence>
<feature type="transmembrane region" description="Helical" evidence="6">
    <location>
        <begin position="249"/>
        <end position="273"/>
    </location>
</feature>
<gene>
    <name evidence="7" type="ORF">ERL59_10195</name>
</gene>
<dbReference type="InterPro" id="IPR050833">
    <property type="entry name" value="Poly_Biosynth_Transport"/>
</dbReference>
<evidence type="ECO:0000256" key="1">
    <source>
        <dbReference type="ARBA" id="ARBA00004651"/>
    </source>
</evidence>
<evidence type="ECO:0000256" key="4">
    <source>
        <dbReference type="ARBA" id="ARBA00022989"/>
    </source>
</evidence>
<feature type="transmembrane region" description="Helical" evidence="6">
    <location>
        <begin position="122"/>
        <end position="146"/>
    </location>
</feature>
<organism evidence="7 8">
    <name type="scientific">Chengkuizengella marina</name>
    <dbReference type="NCBI Taxonomy" id="2507566"/>
    <lineage>
        <taxon>Bacteria</taxon>
        <taxon>Bacillati</taxon>
        <taxon>Bacillota</taxon>
        <taxon>Bacilli</taxon>
        <taxon>Bacillales</taxon>
        <taxon>Paenibacillaceae</taxon>
        <taxon>Chengkuizengella</taxon>
    </lineage>
</organism>
<dbReference type="RefSeq" id="WP_160646124.1">
    <property type="nucleotide sequence ID" value="NZ_SIJB01000023.1"/>
</dbReference>
<comment type="caution">
    <text evidence="7">The sequence shown here is derived from an EMBL/GenBank/DDBJ whole genome shotgun (WGS) entry which is preliminary data.</text>
</comment>
<feature type="transmembrane region" description="Helical" evidence="6">
    <location>
        <begin position="50"/>
        <end position="72"/>
    </location>
</feature>
<reference evidence="7 8" key="1">
    <citation type="submission" date="2019-01" db="EMBL/GenBank/DDBJ databases">
        <title>Chengkuizengella sp. nov., isolated from deep-sea sediment of East Pacific Ocean.</title>
        <authorList>
            <person name="Yang J."/>
            <person name="Lai Q."/>
            <person name="Shao Z."/>
        </authorList>
    </citation>
    <scope>NUCLEOTIDE SEQUENCE [LARGE SCALE GENOMIC DNA]</scope>
    <source>
        <strain evidence="7 8">YPA3-1-1</strain>
    </source>
</reference>
<proteinExistence type="predicted"/>
<feature type="transmembrane region" description="Helical" evidence="6">
    <location>
        <begin position="224"/>
        <end position="243"/>
    </location>
</feature>
<accession>A0A6N9Q3H7</accession>
<keyword evidence="2" id="KW-1003">Cell membrane</keyword>
<keyword evidence="4 6" id="KW-1133">Transmembrane helix</keyword>
<name>A0A6N9Q3H7_9BACL</name>
<feature type="transmembrane region" description="Helical" evidence="6">
    <location>
        <begin position="26"/>
        <end position="44"/>
    </location>
</feature>
<evidence type="ECO:0000256" key="2">
    <source>
        <dbReference type="ARBA" id="ARBA00022475"/>
    </source>
</evidence>
<evidence type="ECO:0000256" key="6">
    <source>
        <dbReference type="SAM" id="Phobius"/>
    </source>
</evidence>
<feature type="transmembrane region" description="Helical" evidence="6">
    <location>
        <begin position="92"/>
        <end position="116"/>
    </location>
</feature>
<protein>
    <recommendedName>
        <fullName evidence="9">Membrane protein involved in the export of O-antigen and teichoic acid</fullName>
    </recommendedName>
</protein>
<evidence type="ECO:0000256" key="3">
    <source>
        <dbReference type="ARBA" id="ARBA00022692"/>
    </source>
</evidence>
<feature type="transmembrane region" description="Helical" evidence="6">
    <location>
        <begin position="340"/>
        <end position="361"/>
    </location>
</feature>
<keyword evidence="3 6" id="KW-0812">Transmembrane</keyword>
<dbReference type="GO" id="GO:0005886">
    <property type="term" value="C:plasma membrane"/>
    <property type="evidence" value="ECO:0007669"/>
    <property type="project" value="UniProtKB-SubCell"/>
</dbReference>